<organism evidence="3 4">
    <name type="scientific">Chytriomyces confervae</name>
    <dbReference type="NCBI Taxonomy" id="246404"/>
    <lineage>
        <taxon>Eukaryota</taxon>
        <taxon>Fungi</taxon>
        <taxon>Fungi incertae sedis</taxon>
        <taxon>Chytridiomycota</taxon>
        <taxon>Chytridiomycota incertae sedis</taxon>
        <taxon>Chytridiomycetes</taxon>
        <taxon>Chytridiales</taxon>
        <taxon>Chytriomycetaceae</taxon>
        <taxon>Chytriomyces</taxon>
    </lineage>
</organism>
<dbReference type="STRING" id="246404.A0A507FCC3"/>
<dbReference type="GO" id="GO:0019901">
    <property type="term" value="F:protein kinase binding"/>
    <property type="evidence" value="ECO:0007669"/>
    <property type="project" value="InterPro"/>
</dbReference>
<feature type="region of interest" description="Disordered" evidence="1">
    <location>
        <begin position="182"/>
        <end position="251"/>
    </location>
</feature>
<proteinExistence type="predicted"/>
<dbReference type="AlphaFoldDB" id="A0A507FCC3"/>
<dbReference type="Pfam" id="PF00134">
    <property type="entry name" value="Cyclin_N"/>
    <property type="match status" value="1"/>
</dbReference>
<evidence type="ECO:0000256" key="1">
    <source>
        <dbReference type="SAM" id="MobiDB-lite"/>
    </source>
</evidence>
<evidence type="ECO:0000259" key="2">
    <source>
        <dbReference type="Pfam" id="PF00134"/>
    </source>
</evidence>
<evidence type="ECO:0000313" key="4">
    <source>
        <dbReference type="Proteomes" id="UP000320333"/>
    </source>
</evidence>
<reference evidence="3 4" key="1">
    <citation type="journal article" date="2019" name="Sci. Rep.">
        <title>Comparative genomics of chytrid fungi reveal insights into the obligate biotrophic and pathogenic lifestyle of Synchytrium endobioticum.</title>
        <authorList>
            <person name="van de Vossenberg B.T.L.H."/>
            <person name="Warris S."/>
            <person name="Nguyen H.D.T."/>
            <person name="van Gent-Pelzer M.P.E."/>
            <person name="Joly D.L."/>
            <person name="van de Geest H.C."/>
            <person name="Bonants P.J.M."/>
            <person name="Smith D.S."/>
            <person name="Levesque C.A."/>
            <person name="van der Lee T.A.J."/>
        </authorList>
    </citation>
    <scope>NUCLEOTIDE SEQUENCE [LARGE SCALE GENOMIC DNA]</scope>
    <source>
        <strain evidence="3 4">CBS 675.73</strain>
    </source>
</reference>
<dbReference type="PANTHER" id="PTHR15615:SF108">
    <property type="entry name" value="PROTEIN CNPPD1"/>
    <property type="match status" value="1"/>
</dbReference>
<sequence length="360" mass="39069">MATKSSKDISNMLDSVMGAVDAAYALSEDDEVLLRSFARTAVQKTRSNSQVLLTTLTYVDRYFSNPPKLRFQDETTARYIHYKIFISALLTGHKYVSDMTAVANIAWVNVCEGKFSMAQINSMEWDFLSKINYGVVVEDEETQKRWLDTIQDLTEKADTYMMVKISASDAISSILSSTGAVSSSCSFVSGSKSRTGSSSSSRTGSVRSNASSMSRNSGVPRSCLSREASSKSSRGRISSRASSTKSVRSLDSKRGFEMRGIFDKLKLGTGNGAAPNAVNAATAGPAAVNRGIIARGSWDGSLGDFNSHSKNASMRRASDKTAVAALSQADNARDEASRKWTGWKQFWSTLRNNKVSTETP</sequence>
<dbReference type="CDD" id="cd20557">
    <property type="entry name" value="CYCLIN_ScPCL1-like"/>
    <property type="match status" value="1"/>
</dbReference>
<feature type="compositionally biased region" description="Low complexity" evidence="1">
    <location>
        <begin position="182"/>
        <end position="212"/>
    </location>
</feature>
<evidence type="ECO:0000313" key="3">
    <source>
        <dbReference type="EMBL" id="TPX73989.1"/>
    </source>
</evidence>
<dbReference type="OrthoDB" id="286814at2759"/>
<dbReference type="Gene3D" id="1.10.472.10">
    <property type="entry name" value="Cyclin-like"/>
    <property type="match status" value="1"/>
</dbReference>
<feature type="domain" description="Cyclin N-terminal" evidence="2">
    <location>
        <begin position="42"/>
        <end position="133"/>
    </location>
</feature>
<keyword evidence="4" id="KW-1185">Reference proteome</keyword>
<protein>
    <recommendedName>
        <fullName evidence="2">Cyclin N-terminal domain-containing protein</fullName>
    </recommendedName>
</protein>
<dbReference type="InterPro" id="IPR013922">
    <property type="entry name" value="Cyclin_PHO80-like"/>
</dbReference>
<dbReference type="GO" id="GO:0005634">
    <property type="term" value="C:nucleus"/>
    <property type="evidence" value="ECO:0007669"/>
    <property type="project" value="TreeGrafter"/>
</dbReference>
<dbReference type="GO" id="GO:0016538">
    <property type="term" value="F:cyclin-dependent protein serine/threonine kinase regulator activity"/>
    <property type="evidence" value="ECO:0007669"/>
    <property type="project" value="TreeGrafter"/>
</dbReference>
<dbReference type="EMBL" id="QEAP01000151">
    <property type="protein sequence ID" value="TPX73989.1"/>
    <property type="molecule type" value="Genomic_DNA"/>
</dbReference>
<dbReference type="InterPro" id="IPR036915">
    <property type="entry name" value="Cyclin-like_sf"/>
</dbReference>
<dbReference type="Proteomes" id="UP000320333">
    <property type="component" value="Unassembled WGS sequence"/>
</dbReference>
<dbReference type="PANTHER" id="PTHR15615">
    <property type="match status" value="1"/>
</dbReference>
<comment type="caution">
    <text evidence="3">The sequence shown here is derived from an EMBL/GenBank/DDBJ whole genome shotgun (WGS) entry which is preliminary data.</text>
</comment>
<gene>
    <name evidence="3" type="ORF">CcCBS67573_g04735</name>
</gene>
<dbReference type="InterPro" id="IPR006671">
    <property type="entry name" value="Cyclin_N"/>
</dbReference>
<dbReference type="GO" id="GO:0000307">
    <property type="term" value="C:cyclin-dependent protein kinase holoenzyme complex"/>
    <property type="evidence" value="ECO:0007669"/>
    <property type="project" value="TreeGrafter"/>
</dbReference>
<accession>A0A507FCC3</accession>
<name>A0A507FCC3_9FUNG</name>
<dbReference type="SUPFAM" id="SSF47954">
    <property type="entry name" value="Cyclin-like"/>
    <property type="match status" value="1"/>
</dbReference>
<feature type="compositionally biased region" description="Low complexity" evidence="1">
    <location>
        <begin position="230"/>
        <end position="247"/>
    </location>
</feature>